<evidence type="ECO:0000313" key="7">
    <source>
        <dbReference type="EMBL" id="QKJ66175.1"/>
    </source>
</evidence>
<dbReference type="EMBL" id="CP054143">
    <property type="protein sequence ID" value="QKJ66175.1"/>
    <property type="molecule type" value="Genomic_DNA"/>
</dbReference>
<protein>
    <submittedName>
        <fullName evidence="7">YbaY family lipoprotein</fullName>
    </submittedName>
</protein>
<accession>A0A6M8SLY0</accession>
<dbReference type="PANTHER" id="PTHR38013:SF1">
    <property type="entry name" value="GLYCOPROTEIN_POLYSACCHARIDE METABOLISM"/>
    <property type="match status" value="1"/>
</dbReference>
<evidence type="ECO:0000256" key="2">
    <source>
        <dbReference type="ARBA" id="ARBA00023136"/>
    </source>
</evidence>
<dbReference type="PANTHER" id="PTHR38013">
    <property type="entry name" value="GLYCOPROTEIN/POLYSACCHARIDE METABOLISM"/>
    <property type="match status" value="1"/>
</dbReference>
<name>A0A6M8SLY0_9NEIS</name>
<organism evidence="7 8">
    <name type="scientific">Deefgea piscis</name>
    <dbReference type="NCBI Taxonomy" id="2739061"/>
    <lineage>
        <taxon>Bacteria</taxon>
        <taxon>Pseudomonadati</taxon>
        <taxon>Pseudomonadota</taxon>
        <taxon>Betaproteobacteria</taxon>
        <taxon>Neisseriales</taxon>
        <taxon>Chitinibacteraceae</taxon>
        <taxon>Deefgea</taxon>
    </lineage>
</organism>
<reference evidence="7 8" key="1">
    <citation type="submission" date="2020-05" db="EMBL/GenBank/DDBJ databases">
        <title>Complete genome sequence of Deefgea sp. D17.</title>
        <authorList>
            <person name="Bae J.-W."/>
            <person name="Han J.E."/>
        </authorList>
    </citation>
    <scope>NUCLEOTIDE SEQUENCE [LARGE SCALE GENOMIC DNA]</scope>
    <source>
        <strain evidence="7 8">D17</strain>
    </source>
</reference>
<evidence type="ECO:0000313" key="8">
    <source>
        <dbReference type="Proteomes" id="UP000504844"/>
    </source>
</evidence>
<dbReference type="KEGG" id="dee:HQN60_05290"/>
<evidence type="ECO:0000259" key="6">
    <source>
        <dbReference type="Pfam" id="PF09864"/>
    </source>
</evidence>
<feature type="chain" id="PRO_5026732392" evidence="5">
    <location>
        <begin position="18"/>
        <end position="343"/>
    </location>
</feature>
<dbReference type="Pfam" id="PF09864">
    <property type="entry name" value="MliC"/>
    <property type="match status" value="1"/>
</dbReference>
<feature type="signal peptide" evidence="5">
    <location>
        <begin position="1"/>
        <end position="17"/>
    </location>
</feature>
<dbReference type="InterPro" id="IPR018660">
    <property type="entry name" value="MliC"/>
</dbReference>
<proteinExistence type="predicted"/>
<dbReference type="InterPro" id="IPR036328">
    <property type="entry name" value="MliC_sf"/>
</dbReference>
<dbReference type="InterPro" id="IPR039366">
    <property type="entry name" value="Pilotin"/>
</dbReference>
<keyword evidence="4 7" id="KW-0449">Lipoprotein</keyword>
<keyword evidence="3" id="KW-0564">Palmitate</keyword>
<dbReference type="AlphaFoldDB" id="A0A6M8SLY0"/>
<dbReference type="RefSeq" id="WP_173532679.1">
    <property type="nucleotide sequence ID" value="NZ_CP054143.1"/>
</dbReference>
<evidence type="ECO:0000256" key="3">
    <source>
        <dbReference type="ARBA" id="ARBA00023139"/>
    </source>
</evidence>
<gene>
    <name evidence="7" type="ORF">HQN60_05290</name>
</gene>
<dbReference type="Gene3D" id="2.40.128.200">
    <property type="match status" value="1"/>
</dbReference>
<dbReference type="Pfam" id="PF09619">
    <property type="entry name" value="YscW"/>
    <property type="match status" value="1"/>
</dbReference>
<evidence type="ECO:0000256" key="1">
    <source>
        <dbReference type="ARBA" id="ARBA00022729"/>
    </source>
</evidence>
<dbReference type="Proteomes" id="UP000504844">
    <property type="component" value="Chromosome"/>
</dbReference>
<sequence>MKAFIFPLLFASSLTMATSDAPLQRYQCDEGQSFTLRLTSPDSLELLSGWTFQKLPHVISASGAKYSDGSTTVWLKGQGGFLEVDDVIVANNCTLISADEPLNPIRDAASGLIFIPPERWTANNVQVDVKSGSEIPFYGETALQQFEYRFRGGNDAAHYPLLDILVFPKSAWSQLEKTPPPGFVLGDDGQRVYLAQLPSNNPFNPASKNGKEFIALQMTPAEVKQAFSMYGIVKNKAIESVTAKVMWLDRRLYPGAVLTVELRDVSKMDVASELIAKKVITLTQGTPPTVTLKFAPEAINPKHRYNVSARLEQDGKLIKISDTQTPVLTQGAPRETSIMLKAI</sequence>
<keyword evidence="2" id="KW-0472">Membrane</keyword>
<keyword evidence="1 5" id="KW-0732">Signal</keyword>
<dbReference type="InterPro" id="IPR053196">
    <property type="entry name" value="Lipoprotein_YbaY-like"/>
</dbReference>
<evidence type="ECO:0000256" key="5">
    <source>
        <dbReference type="SAM" id="SignalP"/>
    </source>
</evidence>
<dbReference type="SUPFAM" id="SSF141488">
    <property type="entry name" value="YdhA-like"/>
    <property type="match status" value="1"/>
</dbReference>
<evidence type="ECO:0000256" key="4">
    <source>
        <dbReference type="ARBA" id="ARBA00023288"/>
    </source>
</evidence>
<keyword evidence="8" id="KW-1185">Reference proteome</keyword>
<feature type="domain" description="C-type lysozyme inhibitor" evidence="6">
    <location>
        <begin position="26"/>
        <end position="86"/>
    </location>
</feature>